<evidence type="ECO:0000259" key="6">
    <source>
        <dbReference type="SMART" id="SM00822"/>
    </source>
</evidence>
<accession>A0A7S3JPN5</accession>
<keyword evidence="5" id="KW-0732">Signal</keyword>
<dbReference type="PRINTS" id="PR00081">
    <property type="entry name" value="GDHRDH"/>
</dbReference>
<dbReference type="SUPFAM" id="SSF51735">
    <property type="entry name" value="NAD(P)-binding Rossmann-fold domains"/>
    <property type="match status" value="1"/>
</dbReference>
<evidence type="ECO:0000256" key="2">
    <source>
        <dbReference type="ARBA" id="ARBA00012948"/>
    </source>
</evidence>
<dbReference type="InterPro" id="IPR036291">
    <property type="entry name" value="NAD(P)-bd_dom_sf"/>
</dbReference>
<dbReference type="Gene3D" id="3.40.50.720">
    <property type="entry name" value="NAD(P)-binding Rossmann-like Domain"/>
    <property type="match status" value="1"/>
</dbReference>
<dbReference type="PANTHER" id="PTHR42879">
    <property type="entry name" value="3-OXOACYL-(ACYL-CARRIER-PROTEIN) REDUCTASE"/>
    <property type="match status" value="1"/>
</dbReference>
<feature type="signal peptide" evidence="5">
    <location>
        <begin position="1"/>
        <end position="19"/>
    </location>
</feature>
<evidence type="ECO:0000256" key="1">
    <source>
        <dbReference type="ARBA" id="ARBA00006484"/>
    </source>
</evidence>
<dbReference type="NCBIfam" id="NF005559">
    <property type="entry name" value="PRK07231.1"/>
    <property type="match status" value="1"/>
</dbReference>
<dbReference type="EMBL" id="HBIJ01002551">
    <property type="protein sequence ID" value="CAE0361009.1"/>
    <property type="molecule type" value="Transcribed_RNA"/>
</dbReference>
<dbReference type="InterPro" id="IPR050259">
    <property type="entry name" value="SDR"/>
</dbReference>
<dbReference type="FunFam" id="3.40.50.720:FF:000173">
    <property type="entry name" value="3-oxoacyl-[acyl-carrier protein] reductase"/>
    <property type="match status" value="1"/>
</dbReference>
<dbReference type="NCBIfam" id="NF009466">
    <property type="entry name" value="PRK12826.1-2"/>
    <property type="match status" value="1"/>
</dbReference>
<protein>
    <recommendedName>
        <fullName evidence="2">3-oxoacyl-[acyl-carrier-protein] reductase</fullName>
        <ecNumber evidence="2">1.1.1.100</ecNumber>
    </recommendedName>
</protein>
<dbReference type="CDD" id="cd05333">
    <property type="entry name" value="BKR_SDR_c"/>
    <property type="match status" value="1"/>
</dbReference>
<evidence type="ECO:0000256" key="3">
    <source>
        <dbReference type="ARBA" id="ARBA00023002"/>
    </source>
</evidence>
<gene>
    <name evidence="7" type="ORF">ALAG00032_LOCUS1741</name>
</gene>
<dbReference type="PANTHER" id="PTHR42879:SF2">
    <property type="entry name" value="3-OXOACYL-[ACYL-CARRIER-PROTEIN] REDUCTASE FABG"/>
    <property type="match status" value="1"/>
</dbReference>
<dbReference type="AlphaFoldDB" id="A0A7S3JPN5"/>
<dbReference type="GO" id="GO:0004316">
    <property type="term" value="F:3-oxoacyl-[acyl-carrier-protein] reductase (NADPH) activity"/>
    <property type="evidence" value="ECO:0007669"/>
    <property type="project" value="UniProtKB-EC"/>
</dbReference>
<evidence type="ECO:0000256" key="5">
    <source>
        <dbReference type="SAM" id="SignalP"/>
    </source>
</evidence>
<comment type="similarity">
    <text evidence="1">Belongs to the short-chain dehydrogenases/reductases (SDR) family.</text>
</comment>
<evidence type="ECO:0000256" key="4">
    <source>
        <dbReference type="ARBA" id="ARBA00048508"/>
    </source>
</evidence>
<feature type="chain" id="PRO_5030690843" description="3-oxoacyl-[acyl-carrier-protein] reductase" evidence="5">
    <location>
        <begin position="20"/>
        <end position="293"/>
    </location>
</feature>
<keyword evidence="3" id="KW-0560">Oxidoreductase</keyword>
<dbReference type="EC" id="1.1.1.100" evidence="2"/>
<dbReference type="InterPro" id="IPR002347">
    <property type="entry name" value="SDR_fam"/>
</dbReference>
<dbReference type="Pfam" id="PF13561">
    <property type="entry name" value="adh_short_C2"/>
    <property type="match status" value="1"/>
</dbReference>
<dbReference type="PRINTS" id="PR00080">
    <property type="entry name" value="SDRFAMILY"/>
</dbReference>
<organism evidence="7">
    <name type="scientific">Aureoumbra lagunensis</name>
    <dbReference type="NCBI Taxonomy" id="44058"/>
    <lineage>
        <taxon>Eukaryota</taxon>
        <taxon>Sar</taxon>
        <taxon>Stramenopiles</taxon>
        <taxon>Ochrophyta</taxon>
        <taxon>Pelagophyceae</taxon>
        <taxon>Pelagomonadales</taxon>
        <taxon>Aureoumbra</taxon>
    </lineage>
</organism>
<name>A0A7S3JPN5_9STRA</name>
<proteinExistence type="inferred from homology"/>
<dbReference type="SMART" id="SM00822">
    <property type="entry name" value="PKS_KR"/>
    <property type="match status" value="1"/>
</dbReference>
<dbReference type="InterPro" id="IPR057326">
    <property type="entry name" value="KR_dom"/>
</dbReference>
<reference evidence="7" key="1">
    <citation type="submission" date="2021-01" db="EMBL/GenBank/DDBJ databases">
        <authorList>
            <person name="Corre E."/>
            <person name="Pelletier E."/>
            <person name="Niang G."/>
            <person name="Scheremetjew M."/>
            <person name="Finn R."/>
            <person name="Kale V."/>
            <person name="Holt S."/>
            <person name="Cochrane G."/>
            <person name="Meng A."/>
            <person name="Brown T."/>
            <person name="Cohen L."/>
        </authorList>
    </citation>
    <scope>NUCLEOTIDE SEQUENCE</scope>
    <source>
        <strain evidence="7">CCMP1510</strain>
    </source>
</reference>
<evidence type="ECO:0000313" key="7">
    <source>
        <dbReference type="EMBL" id="CAE0361009.1"/>
    </source>
</evidence>
<comment type="catalytic activity">
    <reaction evidence="4">
        <text>a (3R)-hydroxyacyl-[ACP] + NADP(+) = a 3-oxoacyl-[ACP] + NADPH + H(+)</text>
        <dbReference type="Rhea" id="RHEA:17397"/>
        <dbReference type="Rhea" id="RHEA-COMP:9916"/>
        <dbReference type="Rhea" id="RHEA-COMP:9945"/>
        <dbReference type="ChEBI" id="CHEBI:15378"/>
        <dbReference type="ChEBI" id="CHEBI:57783"/>
        <dbReference type="ChEBI" id="CHEBI:58349"/>
        <dbReference type="ChEBI" id="CHEBI:78776"/>
        <dbReference type="ChEBI" id="CHEBI:78827"/>
        <dbReference type="EC" id="1.1.1.100"/>
    </reaction>
</comment>
<sequence>MFSKVVTTLVLTVMKSGFGLVVPRLSRGSCIRRNVVRMSAEGGKTAIVTGASRGIGRAIALALGESGCNVVVNYASSEGPALEVVEMIGAAGGKAIAVKGDMGRQDDIDALFKSTVAEFGGLDILVNNAGITKDGLVMRMKPDQWQSVIDINLSGVFYTSQAAFKIMSKNKPRGGRIINMGSVVGIFGNPGQANYAAAKGGVAGLTMSNAKEFASRAITVNCVCPGFINTEMVANELSEDMMAKVTQAIPLGRLGEATEVAGLVKYLALDPSAAYITGHSLTIDGGIAIGAGF</sequence>
<feature type="domain" description="Ketoreductase" evidence="6">
    <location>
        <begin position="44"/>
        <end position="226"/>
    </location>
</feature>